<comment type="caution">
    <text evidence="6">The sequence shown here is derived from an EMBL/GenBank/DDBJ whole genome shotgun (WGS) entry which is preliminary data.</text>
</comment>
<organism evidence="6 7">
    <name type="scientific">Marinilabilia salmonicolor</name>
    <dbReference type="NCBI Taxonomy" id="989"/>
    <lineage>
        <taxon>Bacteria</taxon>
        <taxon>Pseudomonadati</taxon>
        <taxon>Bacteroidota</taxon>
        <taxon>Bacteroidia</taxon>
        <taxon>Marinilabiliales</taxon>
        <taxon>Marinilabiliaceae</taxon>
        <taxon>Marinilabilia</taxon>
    </lineage>
</organism>
<dbReference type="EMBL" id="QPIZ01000005">
    <property type="protein sequence ID" value="RCW37597.1"/>
    <property type="molecule type" value="Genomic_DNA"/>
</dbReference>
<dbReference type="GO" id="GO:0004065">
    <property type="term" value="F:arylsulfatase activity"/>
    <property type="evidence" value="ECO:0007669"/>
    <property type="project" value="TreeGrafter"/>
</dbReference>
<keyword evidence="2" id="KW-0479">Metal-binding</keyword>
<dbReference type="Gene3D" id="3.30.1120.10">
    <property type="match status" value="1"/>
</dbReference>
<dbReference type="SUPFAM" id="SSF53649">
    <property type="entry name" value="Alkaline phosphatase-like"/>
    <property type="match status" value="1"/>
</dbReference>
<dbReference type="RefSeq" id="WP_181872048.1">
    <property type="nucleotide sequence ID" value="NZ_QPIZ01000005.1"/>
</dbReference>
<reference evidence="6 7" key="1">
    <citation type="submission" date="2018-07" db="EMBL/GenBank/DDBJ databases">
        <title>Freshwater and sediment microbial communities from various areas in North America, analyzing microbe dynamics in response to fracking.</title>
        <authorList>
            <person name="Lamendella R."/>
        </authorList>
    </citation>
    <scope>NUCLEOTIDE SEQUENCE [LARGE SCALE GENOMIC DNA]</scope>
    <source>
        <strain evidence="6 7">160A</strain>
    </source>
</reference>
<dbReference type="InterPro" id="IPR017850">
    <property type="entry name" value="Alkaline_phosphatase_core_sf"/>
</dbReference>
<dbReference type="Gene3D" id="3.40.720.10">
    <property type="entry name" value="Alkaline Phosphatase, subunit A"/>
    <property type="match status" value="1"/>
</dbReference>
<sequence length="519" mass="58507">MRINNRFGSYFLAMEVTAAVGLLGCGSPDADTSGKPGAQPNVLLIVSDDQGYADFGAFGGRSDVKTPNLDNLANSGVRFSNAYVTMSICSPSRMSILTGRQQQRWGVYNYGASLPDSEITLAEQLKEQGYSTGMVGKSHYGSYAGPEAPEFPTNHGFDYFYGKEGGTMDYLRHKAADREDFTTKMANHLGIGPFWENEQLKDTTGYSTDIILDKSLEFINRHQRDPFFLMVSFNAVHLFTHQIPEEDLKKMGVEKVPDWDPETGTWAEYLEWYVNTVKPNTPEGRKRYLYHLHRMDDAIGALLGNLEEKGLRENTIVVFISDNGGSPRTYAINDPLRGNKYILDEGGIRVPMVVSWPEKIKGGRVFDKMVSGMDIFPTLHDALGMEMPRDREIDGVSLLPAIQGEVAEAPHEWLFWTGFHPTGEPKTYDDPDGALARHDRTYNGDLNGWAVRYGNWKLRFYGTSGTYGLYDLSADIGESNNLAKRHPELVERMMSRYYQWHENIKKNHEKYKVPASSEF</sequence>
<accession>A0A368V8Q5</accession>
<gene>
    <name evidence="6" type="ORF">DFO77_105106</name>
</gene>
<evidence type="ECO:0000259" key="5">
    <source>
        <dbReference type="Pfam" id="PF00884"/>
    </source>
</evidence>
<dbReference type="PANTHER" id="PTHR42693">
    <property type="entry name" value="ARYLSULFATASE FAMILY MEMBER"/>
    <property type="match status" value="1"/>
</dbReference>
<evidence type="ECO:0000256" key="3">
    <source>
        <dbReference type="ARBA" id="ARBA00022801"/>
    </source>
</evidence>
<evidence type="ECO:0000313" key="6">
    <source>
        <dbReference type="EMBL" id="RCW37597.1"/>
    </source>
</evidence>
<proteinExistence type="inferred from homology"/>
<evidence type="ECO:0000313" key="7">
    <source>
        <dbReference type="Proteomes" id="UP000252733"/>
    </source>
</evidence>
<dbReference type="InterPro" id="IPR050738">
    <property type="entry name" value="Sulfatase"/>
</dbReference>
<protein>
    <submittedName>
        <fullName evidence="6">Arylsulfatase A-like enzyme</fullName>
    </submittedName>
</protein>
<keyword evidence="7" id="KW-1185">Reference proteome</keyword>
<keyword evidence="3" id="KW-0378">Hydrolase</keyword>
<dbReference type="Proteomes" id="UP000252733">
    <property type="component" value="Unassembled WGS sequence"/>
</dbReference>
<evidence type="ECO:0000256" key="4">
    <source>
        <dbReference type="ARBA" id="ARBA00022837"/>
    </source>
</evidence>
<feature type="domain" description="Sulfatase N-terminal" evidence="5">
    <location>
        <begin position="40"/>
        <end position="385"/>
    </location>
</feature>
<evidence type="ECO:0000256" key="1">
    <source>
        <dbReference type="ARBA" id="ARBA00008779"/>
    </source>
</evidence>
<dbReference type="PROSITE" id="PS00523">
    <property type="entry name" value="SULFATASE_1"/>
    <property type="match status" value="1"/>
</dbReference>
<dbReference type="Pfam" id="PF00884">
    <property type="entry name" value="Sulfatase"/>
    <property type="match status" value="1"/>
</dbReference>
<dbReference type="AlphaFoldDB" id="A0A368V8Q5"/>
<dbReference type="InterPro" id="IPR024607">
    <property type="entry name" value="Sulfatase_CS"/>
</dbReference>
<dbReference type="GO" id="GO:0046872">
    <property type="term" value="F:metal ion binding"/>
    <property type="evidence" value="ECO:0007669"/>
    <property type="project" value="UniProtKB-KW"/>
</dbReference>
<keyword evidence="4" id="KW-0106">Calcium</keyword>
<dbReference type="PANTHER" id="PTHR42693:SF53">
    <property type="entry name" value="ENDO-4-O-SULFATASE"/>
    <property type="match status" value="1"/>
</dbReference>
<name>A0A368V8Q5_9BACT</name>
<dbReference type="InterPro" id="IPR000917">
    <property type="entry name" value="Sulfatase_N"/>
</dbReference>
<comment type="similarity">
    <text evidence="1">Belongs to the sulfatase family.</text>
</comment>
<evidence type="ECO:0000256" key="2">
    <source>
        <dbReference type="ARBA" id="ARBA00022723"/>
    </source>
</evidence>